<feature type="domain" description="ABC transmembrane type-1" evidence="15">
    <location>
        <begin position="62"/>
        <end position="353"/>
    </location>
</feature>
<accession>A0AA35M0U7</accession>
<dbReference type="GO" id="GO:0016887">
    <property type="term" value="F:ATP hydrolysis activity"/>
    <property type="evidence" value="ECO:0007669"/>
    <property type="project" value="InterPro"/>
</dbReference>
<keyword evidence="4" id="KW-0813">Transport</keyword>
<keyword evidence="10 13" id="KW-0472">Membrane</keyword>
<dbReference type="Gene3D" id="1.20.1560.10">
    <property type="entry name" value="ABC transporter type 1, transmembrane domain"/>
    <property type="match status" value="1"/>
</dbReference>
<evidence type="ECO:0000256" key="5">
    <source>
        <dbReference type="ARBA" id="ARBA00022692"/>
    </source>
</evidence>
<keyword evidence="8" id="KW-0067">ATP-binding</keyword>
<feature type="transmembrane region" description="Helical" evidence="13">
    <location>
        <begin position="112"/>
        <end position="134"/>
    </location>
</feature>
<feature type="transmembrane region" description="Helical" evidence="13">
    <location>
        <begin position="710"/>
        <end position="731"/>
    </location>
</feature>
<evidence type="ECO:0000256" key="13">
    <source>
        <dbReference type="SAM" id="Phobius"/>
    </source>
</evidence>
<comment type="subcellular location">
    <subcellularLocation>
        <location evidence="2">Endomembrane system</location>
    </subcellularLocation>
    <subcellularLocation>
        <location evidence="1">Membrane</location>
        <topology evidence="1">Multi-pass membrane protein</topology>
    </subcellularLocation>
</comment>
<dbReference type="CDD" id="cd18577">
    <property type="entry name" value="ABC_6TM_Pgp_ABCB1_D1_like"/>
    <property type="match status" value="1"/>
</dbReference>
<feature type="transmembrane region" description="Helical" evidence="13">
    <location>
        <begin position="825"/>
        <end position="848"/>
    </location>
</feature>
<dbReference type="CDD" id="cd18578">
    <property type="entry name" value="ABC_6TM_Pgp_ABCB1_D2_like"/>
    <property type="match status" value="1"/>
</dbReference>
<comment type="similarity">
    <text evidence="3">Belongs to the ABC transporter superfamily. ABCB family. Multidrug resistance exporter (TC 3.A.1.201) subfamily.</text>
</comment>
<feature type="transmembrane region" description="Helical" evidence="13">
    <location>
        <begin position="751"/>
        <end position="777"/>
    </location>
</feature>
<keyword evidence="17" id="KW-1185">Reference proteome</keyword>
<proteinExistence type="inferred from homology"/>
<dbReference type="InterPro" id="IPR027417">
    <property type="entry name" value="P-loop_NTPase"/>
</dbReference>
<feature type="transmembrane region" description="Helical" evidence="13">
    <location>
        <begin position="58"/>
        <end position="82"/>
    </location>
</feature>
<dbReference type="SMART" id="SM00382">
    <property type="entry name" value="AAA"/>
    <property type="match status" value="2"/>
</dbReference>
<keyword evidence="11" id="KW-0325">Glycoprotein</keyword>
<evidence type="ECO:0000256" key="6">
    <source>
        <dbReference type="ARBA" id="ARBA00022737"/>
    </source>
</evidence>
<feature type="transmembrane region" description="Helical" evidence="13">
    <location>
        <begin position="288"/>
        <end position="312"/>
    </location>
</feature>
<keyword evidence="6" id="KW-0677">Repeat</keyword>
<dbReference type="FunFam" id="3.40.50.300:FF:000913">
    <property type="entry name" value="ABC multidrug transporter SitT"/>
    <property type="match status" value="1"/>
</dbReference>
<dbReference type="InterPro" id="IPR003593">
    <property type="entry name" value="AAA+_ATPase"/>
</dbReference>
<evidence type="ECO:0000259" key="14">
    <source>
        <dbReference type="PROSITE" id="PS50893"/>
    </source>
</evidence>
<dbReference type="SUPFAM" id="SSF90123">
    <property type="entry name" value="ABC transporter transmembrane region"/>
    <property type="match status" value="2"/>
</dbReference>
<evidence type="ECO:0000256" key="3">
    <source>
        <dbReference type="ARBA" id="ARBA00007577"/>
    </source>
</evidence>
<dbReference type="Pfam" id="PF00664">
    <property type="entry name" value="ABC_membrane"/>
    <property type="match status" value="2"/>
</dbReference>
<dbReference type="InterPro" id="IPR017871">
    <property type="entry name" value="ABC_transporter-like_CS"/>
</dbReference>
<dbReference type="PANTHER" id="PTHR43394">
    <property type="entry name" value="ATP-DEPENDENT PERMEASE MDL1, MITOCHONDRIAL"/>
    <property type="match status" value="1"/>
</dbReference>
<feature type="compositionally biased region" description="Polar residues" evidence="12">
    <location>
        <begin position="24"/>
        <end position="33"/>
    </location>
</feature>
<dbReference type="InterPro" id="IPR039421">
    <property type="entry name" value="Type_1_exporter"/>
</dbReference>
<dbReference type="GO" id="GO:0090374">
    <property type="term" value="P:oligopeptide export from mitochondrion"/>
    <property type="evidence" value="ECO:0007669"/>
    <property type="project" value="TreeGrafter"/>
</dbReference>
<organism evidence="16 17">
    <name type="scientific">Clonostachys chloroleuca</name>
    <dbReference type="NCBI Taxonomy" id="1926264"/>
    <lineage>
        <taxon>Eukaryota</taxon>
        <taxon>Fungi</taxon>
        <taxon>Dikarya</taxon>
        <taxon>Ascomycota</taxon>
        <taxon>Pezizomycotina</taxon>
        <taxon>Sordariomycetes</taxon>
        <taxon>Hypocreomycetidae</taxon>
        <taxon>Hypocreales</taxon>
        <taxon>Bionectriaceae</taxon>
        <taxon>Clonostachys</taxon>
    </lineage>
</organism>
<dbReference type="Gene3D" id="3.40.50.300">
    <property type="entry name" value="P-loop containing nucleotide triphosphate hydrolases"/>
    <property type="match status" value="2"/>
</dbReference>
<evidence type="ECO:0000256" key="9">
    <source>
        <dbReference type="ARBA" id="ARBA00022989"/>
    </source>
</evidence>
<feature type="transmembrane region" description="Helical" evidence="13">
    <location>
        <begin position="210"/>
        <end position="230"/>
    </location>
</feature>
<evidence type="ECO:0000256" key="1">
    <source>
        <dbReference type="ARBA" id="ARBA00004141"/>
    </source>
</evidence>
<feature type="transmembrane region" description="Helical" evidence="13">
    <location>
        <begin position="324"/>
        <end position="345"/>
    </location>
</feature>
<feature type="transmembrane region" description="Helical" evidence="13">
    <location>
        <begin position="969"/>
        <end position="987"/>
    </location>
</feature>
<feature type="domain" description="ABC transporter" evidence="14">
    <location>
        <begin position="388"/>
        <end position="633"/>
    </location>
</feature>
<feature type="transmembrane region" description="Helical" evidence="13">
    <location>
        <begin position="937"/>
        <end position="957"/>
    </location>
</feature>
<evidence type="ECO:0000256" key="7">
    <source>
        <dbReference type="ARBA" id="ARBA00022741"/>
    </source>
</evidence>
<keyword evidence="9 13" id="KW-1133">Transmembrane helix</keyword>
<keyword evidence="7" id="KW-0547">Nucleotide-binding</keyword>
<dbReference type="EMBL" id="CABFNP030000823">
    <property type="protein sequence ID" value="CAI6088408.1"/>
    <property type="molecule type" value="Genomic_DNA"/>
</dbReference>
<dbReference type="FunFam" id="3.40.50.300:FF:001530">
    <property type="entry name" value="ABC multidrug transporter (Eurofung)"/>
    <property type="match status" value="1"/>
</dbReference>
<dbReference type="SUPFAM" id="SSF52540">
    <property type="entry name" value="P-loop containing nucleoside triphosphate hydrolases"/>
    <property type="match status" value="2"/>
</dbReference>
<protein>
    <submittedName>
        <fullName evidence="16">Uncharacterized protein</fullName>
    </submittedName>
</protein>
<dbReference type="GO" id="GO:0012505">
    <property type="term" value="C:endomembrane system"/>
    <property type="evidence" value="ECO:0007669"/>
    <property type="project" value="UniProtKB-SubCell"/>
</dbReference>
<evidence type="ECO:0000256" key="12">
    <source>
        <dbReference type="SAM" id="MobiDB-lite"/>
    </source>
</evidence>
<dbReference type="Proteomes" id="UP001160390">
    <property type="component" value="Unassembled WGS sequence"/>
</dbReference>
<dbReference type="InterPro" id="IPR011527">
    <property type="entry name" value="ABC1_TM_dom"/>
</dbReference>
<evidence type="ECO:0000313" key="16">
    <source>
        <dbReference type="EMBL" id="CAI6088408.1"/>
    </source>
</evidence>
<name>A0AA35M0U7_9HYPO</name>
<evidence type="ECO:0000256" key="10">
    <source>
        <dbReference type="ARBA" id="ARBA00023136"/>
    </source>
</evidence>
<feature type="domain" description="ABC transmembrane type-1" evidence="15">
    <location>
        <begin position="713"/>
        <end position="998"/>
    </location>
</feature>
<evidence type="ECO:0000313" key="17">
    <source>
        <dbReference type="Proteomes" id="UP001160390"/>
    </source>
</evidence>
<feature type="compositionally biased region" description="Basic and acidic residues" evidence="12">
    <location>
        <begin position="9"/>
        <end position="23"/>
    </location>
</feature>
<feature type="transmembrane region" description="Helical" evidence="13">
    <location>
        <begin position="185"/>
        <end position="204"/>
    </location>
</feature>
<dbReference type="PROSITE" id="PS50893">
    <property type="entry name" value="ABC_TRANSPORTER_2"/>
    <property type="match status" value="2"/>
</dbReference>
<dbReference type="PROSITE" id="PS00211">
    <property type="entry name" value="ABC_TRANSPORTER_1"/>
    <property type="match status" value="2"/>
</dbReference>
<dbReference type="CDD" id="cd03249">
    <property type="entry name" value="ABC_MTABC3_MDL1_MDL2"/>
    <property type="match status" value="2"/>
</dbReference>
<sequence length="1285" mass="140132">MAASAVSEKAGDLPEQSDSKETQQENQEPSGSNGYFIPWARADRSWQRVFKYGSPREYLLGLLAVLGAVASGVALAMVNVVLGRFISILNDANVSGATSDEFMPAAQTTALYFVYIGIVRFAGTYMYSSLFTYVSYRLTRNIRYEYLRAAFSQETGYFDKGVSGSIAAQATSNGKLIQSGTSEKLGIVIQSISTFVAAFIIAFISQWKLTLIIICIVPLTVALSVVLSIPDAKIETDILKIYANAGSLAECVLGGIRTVHAFNLRPRIMSKYNAYLQEAYKVGMKKNILYGFMFGGEYFIIYAGMGLAFWQGVGMIAKNEVPNIGTVFTVLFSVAIASSTLSSIAPHTVNFTRAGAAAAELFEVIDRQSEINPFDDSGVEPNSIVGQIDLEGINFAYSSRPNVNVLHDFTLSVPAGKVTALVGPSGSGKSTIISLLERWYNPTDGSIKLDGEDTKNFNLRWLRTNIRLVQQEPVLFNGSVFDNIVYGLAGTRWQDATRQEQMDRVQHAAKLAFAHEFIEILPEGYDTRIGERGGLLSGGQKQRIAIARSIISEPKILLLDEATSALDPHAEGIVQKALDSASKNRTTIVIAHKLATIRNADNIVVMSQGRLVEQGSHEKLVDLGRLYAKLVKAQDLSPVESGKLETIAGDQDSSSGGDIGPMAKSDAQFDVNEVGQLAATNDQGSMEQYKRTGLIRSVLKIVAATPELNVWYILLVLTCVAVAAVYPGQALLLGKIMEVFKGDDMVSKGNFVSLMFFVISIGSFAAYFILGWATNIICQGLNAKMRKDILDSILRQDIRFFDRPENTVGAIISYLDLYPQAILELMGLNVALIIIAGVNVLASSVLALAVSWKLGLVGVFAGMPPMMVAGYSRVQLNSKIESETEERFAASASVASETITAIRTVSSLAIEDAILKKYTNELDLAIEQMSPSMFHMMVWFALTQAIEYFILALGFWWGSRLIHDGEIDFYQFMVSFMGVYFSGQAAGQMFSFASSFSGANQAANYYFWLCQLKPAIRQTEENKDKGPPFGCESYELKDVGFSYPLAPNNQVLKGVSLSADRGQFLAFVGASGCGKSTMISLLERFYDPTSGNINLDGSEPLPFLDPLLYRRHVSLVQQEPTLFPGTIRENISQGVDTVVPSSVSNQDIEQACRAANVWDFVSSLPEGLNTQCGTSGSQLSGGQRQRIAIARALLRKPKVILLDEATSALDTESERVVQSALMDAATTKDRITIAVAHRLSTVKDADRIFVFHGGRIAESGTHRQLLENGGLYAKMCEAQRLDRSV</sequence>
<dbReference type="FunFam" id="1.20.1560.10:FF:000057">
    <property type="entry name" value="ABC multidrug transporter SitT"/>
    <property type="match status" value="2"/>
</dbReference>
<dbReference type="GO" id="GO:0005743">
    <property type="term" value="C:mitochondrial inner membrane"/>
    <property type="evidence" value="ECO:0007669"/>
    <property type="project" value="TreeGrafter"/>
</dbReference>
<dbReference type="InterPro" id="IPR036640">
    <property type="entry name" value="ABC1_TM_sf"/>
</dbReference>
<evidence type="ECO:0000256" key="4">
    <source>
        <dbReference type="ARBA" id="ARBA00022448"/>
    </source>
</evidence>
<dbReference type="Pfam" id="PF00005">
    <property type="entry name" value="ABC_tran"/>
    <property type="match status" value="2"/>
</dbReference>
<dbReference type="GO" id="GO:0005524">
    <property type="term" value="F:ATP binding"/>
    <property type="evidence" value="ECO:0007669"/>
    <property type="project" value="UniProtKB-KW"/>
</dbReference>
<feature type="region of interest" description="Disordered" evidence="12">
    <location>
        <begin position="1"/>
        <end position="36"/>
    </location>
</feature>
<feature type="domain" description="ABC transporter" evidence="14">
    <location>
        <begin position="1034"/>
        <end position="1278"/>
    </location>
</feature>
<comment type="caution">
    <text evidence="16">The sequence shown here is derived from an EMBL/GenBank/DDBJ whole genome shotgun (WGS) entry which is preliminary data.</text>
</comment>
<dbReference type="PROSITE" id="PS50929">
    <property type="entry name" value="ABC_TM1F"/>
    <property type="match status" value="2"/>
</dbReference>
<evidence type="ECO:0000256" key="8">
    <source>
        <dbReference type="ARBA" id="ARBA00022840"/>
    </source>
</evidence>
<dbReference type="PANTHER" id="PTHR43394:SF11">
    <property type="entry name" value="ATP-BINDING CASSETTE TRANSPORTER"/>
    <property type="match status" value="1"/>
</dbReference>
<evidence type="ECO:0000256" key="11">
    <source>
        <dbReference type="ARBA" id="ARBA00023180"/>
    </source>
</evidence>
<reference evidence="16" key="1">
    <citation type="submission" date="2023-01" db="EMBL/GenBank/DDBJ databases">
        <authorList>
            <person name="Piombo E."/>
        </authorList>
    </citation>
    <scope>NUCLEOTIDE SEQUENCE</scope>
</reference>
<dbReference type="InterPro" id="IPR003439">
    <property type="entry name" value="ABC_transporter-like_ATP-bd"/>
</dbReference>
<evidence type="ECO:0000256" key="2">
    <source>
        <dbReference type="ARBA" id="ARBA00004308"/>
    </source>
</evidence>
<dbReference type="GO" id="GO:0015421">
    <property type="term" value="F:ABC-type oligopeptide transporter activity"/>
    <property type="evidence" value="ECO:0007669"/>
    <property type="project" value="TreeGrafter"/>
</dbReference>
<gene>
    <name evidence="16" type="ORF">CCHLO57077_00010872</name>
</gene>
<evidence type="ECO:0000259" key="15">
    <source>
        <dbReference type="PROSITE" id="PS50929"/>
    </source>
</evidence>
<keyword evidence="5 13" id="KW-0812">Transmembrane</keyword>